<dbReference type="HOGENOM" id="CLU_068226_5_0_0"/>
<dbReference type="Proteomes" id="UP000007881">
    <property type="component" value="Chromosome"/>
</dbReference>
<evidence type="ECO:0000313" key="3">
    <source>
        <dbReference type="Proteomes" id="UP000007881"/>
    </source>
</evidence>
<dbReference type="NCBIfam" id="NF047646">
    <property type="entry name" value="REP_Tyr_transpos"/>
    <property type="match status" value="1"/>
</dbReference>
<dbReference type="SMART" id="SM01321">
    <property type="entry name" value="Y1_Tnp"/>
    <property type="match status" value="1"/>
</dbReference>
<name>I0IJA8_PHYMF</name>
<dbReference type="GO" id="GO:0006313">
    <property type="term" value="P:DNA transposition"/>
    <property type="evidence" value="ECO:0007669"/>
    <property type="project" value="InterPro"/>
</dbReference>
<dbReference type="KEGG" id="phm:PSMK_31870"/>
<dbReference type="InterPro" id="IPR002686">
    <property type="entry name" value="Transposase_17"/>
</dbReference>
<dbReference type="SUPFAM" id="SSF143422">
    <property type="entry name" value="Transposase IS200-like"/>
    <property type="match status" value="1"/>
</dbReference>
<dbReference type="eggNOG" id="COG1943">
    <property type="taxonomic scope" value="Bacteria"/>
</dbReference>
<keyword evidence="3" id="KW-1185">Reference proteome</keyword>
<accession>I0IJA8</accession>
<reference evidence="2 3" key="1">
    <citation type="submission" date="2012-02" db="EMBL/GenBank/DDBJ databases">
        <title>Complete genome sequence of Phycisphaera mikurensis NBRC 102666.</title>
        <authorList>
            <person name="Ankai A."/>
            <person name="Hosoyama A."/>
            <person name="Terui Y."/>
            <person name="Sekine M."/>
            <person name="Fukai R."/>
            <person name="Kato Y."/>
            <person name="Nakamura S."/>
            <person name="Yamada-Narita S."/>
            <person name="Kawakoshi A."/>
            <person name="Fukunaga Y."/>
            <person name="Yamazaki S."/>
            <person name="Fujita N."/>
        </authorList>
    </citation>
    <scope>NUCLEOTIDE SEQUENCE [LARGE SCALE GENOMIC DNA]</scope>
    <source>
        <strain evidence="3">NBRC 102666 / KCTC 22515 / FYK2301M01</strain>
    </source>
</reference>
<dbReference type="GO" id="GO:0004803">
    <property type="term" value="F:transposase activity"/>
    <property type="evidence" value="ECO:0007669"/>
    <property type="project" value="InterPro"/>
</dbReference>
<dbReference type="InterPro" id="IPR052715">
    <property type="entry name" value="RAYT_transposase"/>
</dbReference>
<proteinExistence type="predicted"/>
<dbReference type="EMBL" id="AP012338">
    <property type="protein sequence ID" value="BAM05346.1"/>
    <property type="molecule type" value="Genomic_DNA"/>
</dbReference>
<evidence type="ECO:0000313" key="2">
    <source>
        <dbReference type="EMBL" id="BAM05346.1"/>
    </source>
</evidence>
<sequence length="177" mass="20431">MTDDADRPRKAKRQRGDPRATRFMTCSCEHRLPLFHRAATRDASAENLLGVVLAGDLRLVAWVLMPEHLHLLVMGGRLPLARALGGLKSRFARDTFALWEVERPAALRPLIRKDNTRRFWLTGGGYDRWIRGDDDLREKVNYVHQNPVRRGLVARAEDWRWSSLGTPIRALRLPHLR</sequence>
<dbReference type="PANTHER" id="PTHR36966">
    <property type="entry name" value="REP-ASSOCIATED TYROSINE TRANSPOSASE"/>
    <property type="match status" value="1"/>
</dbReference>
<dbReference type="GO" id="GO:0043565">
    <property type="term" value="F:sequence-specific DNA binding"/>
    <property type="evidence" value="ECO:0007669"/>
    <property type="project" value="TreeGrafter"/>
</dbReference>
<dbReference type="PANTHER" id="PTHR36966:SF1">
    <property type="entry name" value="REP-ASSOCIATED TYROSINE TRANSPOSASE"/>
    <property type="match status" value="1"/>
</dbReference>
<feature type="domain" description="Transposase IS200-like" evidence="1">
    <location>
        <begin position="17"/>
        <end position="146"/>
    </location>
</feature>
<dbReference type="Gene3D" id="3.30.70.1290">
    <property type="entry name" value="Transposase IS200-like"/>
    <property type="match status" value="1"/>
</dbReference>
<dbReference type="AlphaFoldDB" id="I0IJA8"/>
<gene>
    <name evidence="2" type="ordered locus">PSMK_31870</name>
</gene>
<protein>
    <submittedName>
        <fullName evidence="2">Putative transposase for insertion sequence element</fullName>
    </submittedName>
</protein>
<organism evidence="2 3">
    <name type="scientific">Phycisphaera mikurensis (strain NBRC 102666 / KCTC 22515 / FYK2301M01)</name>
    <dbReference type="NCBI Taxonomy" id="1142394"/>
    <lineage>
        <taxon>Bacteria</taxon>
        <taxon>Pseudomonadati</taxon>
        <taxon>Planctomycetota</taxon>
        <taxon>Phycisphaerae</taxon>
        <taxon>Phycisphaerales</taxon>
        <taxon>Phycisphaeraceae</taxon>
        <taxon>Phycisphaera</taxon>
    </lineage>
</organism>
<evidence type="ECO:0000259" key="1">
    <source>
        <dbReference type="SMART" id="SM01321"/>
    </source>
</evidence>
<dbReference type="InterPro" id="IPR036515">
    <property type="entry name" value="Transposase_17_sf"/>
</dbReference>